<dbReference type="SUPFAM" id="SSF57829">
    <property type="entry name" value="Zn-binding ribosomal proteins"/>
    <property type="match status" value="1"/>
</dbReference>
<evidence type="ECO:0000256" key="4">
    <source>
        <dbReference type="ARBA" id="ARBA00035178"/>
    </source>
</evidence>
<evidence type="ECO:0000256" key="1">
    <source>
        <dbReference type="ARBA" id="ARBA00008560"/>
    </source>
</evidence>
<dbReference type="GO" id="GO:0003735">
    <property type="term" value="F:structural constituent of ribosome"/>
    <property type="evidence" value="ECO:0007669"/>
    <property type="project" value="InterPro"/>
</dbReference>
<accession>A0A2H0W673</accession>
<dbReference type="AlphaFoldDB" id="A0A2H0W673"/>
<dbReference type="PANTHER" id="PTHR35534:SF1">
    <property type="entry name" value="LARGE RIBOSOMAL SUBUNIT PROTEIN BL32"/>
    <property type="match status" value="1"/>
</dbReference>
<dbReference type="InterPro" id="IPR002677">
    <property type="entry name" value="Ribosomal_bL32"/>
</dbReference>
<comment type="caution">
    <text evidence="6">The sequence shown here is derived from an EMBL/GenBank/DDBJ whole genome shotgun (WGS) entry which is preliminary data.</text>
</comment>
<keyword evidence="3 5" id="KW-0687">Ribonucleoprotein</keyword>
<evidence type="ECO:0000313" key="6">
    <source>
        <dbReference type="EMBL" id="PIS07572.1"/>
    </source>
</evidence>
<evidence type="ECO:0000256" key="3">
    <source>
        <dbReference type="ARBA" id="ARBA00023274"/>
    </source>
</evidence>
<dbReference type="HAMAP" id="MF_00340">
    <property type="entry name" value="Ribosomal_bL32"/>
    <property type="match status" value="1"/>
</dbReference>
<dbReference type="InterPro" id="IPR011332">
    <property type="entry name" value="Ribosomal_zn-bd"/>
</dbReference>
<name>A0A2H0W673_9BACT</name>
<evidence type="ECO:0000313" key="7">
    <source>
        <dbReference type="Proteomes" id="UP000231382"/>
    </source>
</evidence>
<comment type="similarity">
    <text evidence="1 5">Belongs to the bacterial ribosomal protein bL32 family.</text>
</comment>
<dbReference type="InterPro" id="IPR044957">
    <property type="entry name" value="Ribosomal_bL32_bact"/>
</dbReference>
<proteinExistence type="inferred from homology"/>
<dbReference type="NCBIfam" id="TIGR01031">
    <property type="entry name" value="rpmF_bact"/>
    <property type="match status" value="1"/>
</dbReference>
<reference evidence="7" key="1">
    <citation type="submission" date="2017-09" db="EMBL/GenBank/DDBJ databases">
        <title>Depth-based differentiation of microbial function through sediment-hosted aquifers and enrichment of novel symbionts in the deep terrestrial subsurface.</title>
        <authorList>
            <person name="Probst A.J."/>
            <person name="Ladd B."/>
            <person name="Jarett J.K."/>
            <person name="Geller-Mcgrath D.E."/>
            <person name="Sieber C.M.K."/>
            <person name="Emerson J.B."/>
            <person name="Anantharaman K."/>
            <person name="Thomas B.C."/>
            <person name="Malmstrom R."/>
            <person name="Stieglmeier M."/>
            <person name="Klingl A."/>
            <person name="Woyke T."/>
            <person name="Ryan C.M."/>
            <person name="Banfield J.F."/>
        </authorList>
    </citation>
    <scope>NUCLEOTIDE SEQUENCE [LARGE SCALE GENOMIC DNA]</scope>
</reference>
<dbReference type="Proteomes" id="UP000231382">
    <property type="component" value="Unassembled WGS sequence"/>
</dbReference>
<dbReference type="Pfam" id="PF01783">
    <property type="entry name" value="Ribosomal_L32p"/>
    <property type="match status" value="1"/>
</dbReference>
<sequence length="59" mass="6881">MAEPKQRTNNSKQGMRRMHDKVIAPALAYCEKCHEPKEMHKVCYNCGTYNGKQVIEKKQ</sequence>
<evidence type="ECO:0000256" key="5">
    <source>
        <dbReference type="HAMAP-Rule" id="MF_00340"/>
    </source>
</evidence>
<protein>
    <recommendedName>
        <fullName evidence="4 5">Large ribosomal subunit protein bL32</fullName>
    </recommendedName>
</protein>
<gene>
    <name evidence="5" type="primary">rpmF</name>
    <name evidence="6" type="ORF">COT78_02635</name>
</gene>
<dbReference type="PANTHER" id="PTHR35534">
    <property type="entry name" value="50S RIBOSOMAL PROTEIN L32"/>
    <property type="match status" value="1"/>
</dbReference>
<dbReference type="EMBL" id="PEZW01000018">
    <property type="protein sequence ID" value="PIS07572.1"/>
    <property type="molecule type" value="Genomic_DNA"/>
</dbReference>
<dbReference type="GO" id="GO:0015934">
    <property type="term" value="C:large ribosomal subunit"/>
    <property type="evidence" value="ECO:0007669"/>
    <property type="project" value="InterPro"/>
</dbReference>
<organism evidence="6 7">
    <name type="scientific">Candidatus Berkelbacteria bacterium CG10_big_fil_rev_8_21_14_0_10_43_13</name>
    <dbReference type="NCBI Taxonomy" id="1974514"/>
    <lineage>
        <taxon>Bacteria</taxon>
        <taxon>Candidatus Berkelbacteria</taxon>
    </lineage>
</organism>
<evidence type="ECO:0000256" key="2">
    <source>
        <dbReference type="ARBA" id="ARBA00022980"/>
    </source>
</evidence>
<keyword evidence="2 5" id="KW-0689">Ribosomal protein</keyword>
<dbReference type="GO" id="GO:0006412">
    <property type="term" value="P:translation"/>
    <property type="evidence" value="ECO:0007669"/>
    <property type="project" value="UniProtKB-UniRule"/>
</dbReference>